<evidence type="ECO:0000313" key="2">
    <source>
        <dbReference type="EMBL" id="WGV24207.1"/>
    </source>
</evidence>
<accession>A0AAJ6P830</accession>
<organism evidence="2 3">
    <name type="scientific">Halotia branconii CENA392</name>
    <dbReference type="NCBI Taxonomy" id="1539056"/>
    <lineage>
        <taxon>Bacteria</taxon>
        <taxon>Bacillati</taxon>
        <taxon>Cyanobacteriota</taxon>
        <taxon>Cyanophyceae</taxon>
        <taxon>Nostocales</taxon>
        <taxon>Nodulariaceae</taxon>
        <taxon>Halotia</taxon>
    </lineage>
</organism>
<feature type="region of interest" description="Disordered" evidence="1">
    <location>
        <begin position="256"/>
        <end position="287"/>
    </location>
</feature>
<feature type="compositionally biased region" description="Polar residues" evidence="1">
    <location>
        <begin position="364"/>
        <end position="373"/>
    </location>
</feature>
<dbReference type="AlphaFoldDB" id="A0AAJ6P830"/>
<feature type="region of interest" description="Disordered" evidence="1">
    <location>
        <begin position="122"/>
        <end position="146"/>
    </location>
</feature>
<name>A0AAJ6P830_9CYAN</name>
<evidence type="ECO:0000256" key="1">
    <source>
        <dbReference type="SAM" id="MobiDB-lite"/>
    </source>
</evidence>
<feature type="region of interest" description="Disordered" evidence="1">
    <location>
        <begin position="1"/>
        <end position="20"/>
    </location>
</feature>
<feature type="region of interest" description="Disordered" evidence="1">
    <location>
        <begin position="346"/>
        <end position="378"/>
    </location>
</feature>
<dbReference type="KEGG" id="hbq:QI031_20740"/>
<dbReference type="RefSeq" id="WP_281481535.1">
    <property type="nucleotide sequence ID" value="NZ_CP124543.1"/>
</dbReference>
<dbReference type="Proteomes" id="UP001223520">
    <property type="component" value="Chromosome"/>
</dbReference>
<dbReference type="EMBL" id="CP124543">
    <property type="protein sequence ID" value="WGV24207.1"/>
    <property type="molecule type" value="Genomic_DNA"/>
</dbReference>
<gene>
    <name evidence="2" type="ORF">QI031_20740</name>
</gene>
<feature type="compositionally biased region" description="Polar residues" evidence="1">
    <location>
        <begin position="271"/>
        <end position="287"/>
    </location>
</feature>
<feature type="compositionally biased region" description="Polar residues" evidence="1">
    <location>
        <begin position="122"/>
        <end position="141"/>
    </location>
</feature>
<proteinExistence type="predicted"/>
<keyword evidence="3" id="KW-1185">Reference proteome</keyword>
<protein>
    <submittedName>
        <fullName evidence="2">Uncharacterized protein</fullName>
    </submittedName>
</protein>
<reference evidence="2 3" key="1">
    <citation type="journal article" date="2023" name="Limnol Oceanogr Lett">
        <title>Environmental adaptations by the intertidal Antarctic cyanobacterium Halotia branconii CENA392 as revealed using long-read genome sequencing.</title>
        <authorList>
            <person name="Dextro R.B."/>
            <person name="Delbaje E."/>
            <person name="Freitas P.N.N."/>
            <person name="Geraldes V."/>
            <person name="Pinto E."/>
            <person name="Long P.F."/>
            <person name="Fiore M.F."/>
        </authorList>
    </citation>
    <scope>NUCLEOTIDE SEQUENCE [LARGE SCALE GENOMIC DNA]</scope>
    <source>
        <strain evidence="2 3">CENA392</strain>
    </source>
</reference>
<evidence type="ECO:0000313" key="3">
    <source>
        <dbReference type="Proteomes" id="UP001223520"/>
    </source>
</evidence>
<sequence length="465" mass="51492">MTATITKPAKKSTKEKPQSPYKRLHVIIPIEDMLWASQQKPSVNQLWQECWTSDPYGSRWMPLSTALGYSSFICAKKILSESGLFIFKPDKSIQDGRETVGWMVRNLHGSRMKEFWEKVNTETQEANSTKQESNAENTEVNAGSEEMRCNYTASISDKTQSEQRFQKPSRTVQEHLTNSSVEFVRCVSTQDKNLGEDATADAPFRGASPQTLKSVEEEKEELPAVTDCTTLTLVEAVPSQSVSLLVKNEDLGKDAISPHEDTFSAAPADSNLENLNQPQDQAQPSLSASLATKNEDLSSDAIAPHEDNFSAAPVAVNLENLNQPQNQAQPNLSASLVVKNQNLVDEPGTHHEDTVSAAPAVPENSHSAPSSQEPKAHPEGVCAVAADSAPEKWSYEAVVERSRVRPWRMEKLKMAEQWRENPGDDFLMECWSDDPALRIVIKKLVIKCPHWGLVAADGVLLKWEG</sequence>